<accession>A0A197JM30</accession>
<evidence type="ECO:0000313" key="2">
    <source>
        <dbReference type="EMBL" id="OAQ26200.1"/>
    </source>
</evidence>
<evidence type="ECO:0000256" key="1">
    <source>
        <dbReference type="SAM" id="SignalP"/>
    </source>
</evidence>
<dbReference type="EMBL" id="KV442069">
    <property type="protein sequence ID" value="OAQ26200.1"/>
    <property type="molecule type" value="Genomic_DNA"/>
</dbReference>
<name>A0A197JM30_9FUNG</name>
<keyword evidence="1" id="KW-0732">Signal</keyword>
<dbReference type="AlphaFoldDB" id="A0A197JM30"/>
<feature type="signal peptide" evidence="1">
    <location>
        <begin position="1"/>
        <end position="17"/>
    </location>
</feature>
<keyword evidence="3" id="KW-1185">Reference proteome</keyword>
<organism evidence="2 3">
    <name type="scientific">Linnemannia elongata AG-77</name>
    <dbReference type="NCBI Taxonomy" id="1314771"/>
    <lineage>
        <taxon>Eukaryota</taxon>
        <taxon>Fungi</taxon>
        <taxon>Fungi incertae sedis</taxon>
        <taxon>Mucoromycota</taxon>
        <taxon>Mortierellomycotina</taxon>
        <taxon>Mortierellomycetes</taxon>
        <taxon>Mortierellales</taxon>
        <taxon>Mortierellaceae</taxon>
        <taxon>Linnemannia</taxon>
    </lineage>
</organism>
<gene>
    <name evidence="2" type="ORF">K457DRAFT_140538</name>
</gene>
<dbReference type="Proteomes" id="UP000078512">
    <property type="component" value="Unassembled WGS sequence"/>
</dbReference>
<evidence type="ECO:0008006" key="4">
    <source>
        <dbReference type="Google" id="ProtNLM"/>
    </source>
</evidence>
<evidence type="ECO:0000313" key="3">
    <source>
        <dbReference type="Proteomes" id="UP000078512"/>
    </source>
</evidence>
<protein>
    <recommendedName>
        <fullName evidence="4">SCP domain-containing protein</fullName>
    </recommendedName>
</protein>
<proteinExistence type="predicted"/>
<feature type="chain" id="PRO_5008276085" description="SCP domain-containing protein" evidence="1">
    <location>
        <begin position="18"/>
        <end position="104"/>
    </location>
</feature>
<sequence length="104" mass="10841">MRLSPVVYLCLLGSLHSNQVSLRAADEPWWGPVAAEMGAFAGSWQKGGKGSHHLGMQACNESFVQSWCGEQVGQDEAESGCALVPAELPLSKPGASESCPGGVL</sequence>
<reference evidence="2 3" key="1">
    <citation type="submission" date="2016-05" db="EMBL/GenBank/DDBJ databases">
        <title>Genome sequencing reveals origins of a unique bacterial endosymbiosis in the earliest lineages of terrestrial Fungi.</title>
        <authorList>
            <consortium name="DOE Joint Genome Institute"/>
            <person name="Uehling J."/>
            <person name="Gryganskyi A."/>
            <person name="Hameed K."/>
            <person name="Tschaplinski T."/>
            <person name="Misztal P."/>
            <person name="Wu S."/>
            <person name="Desiro A."/>
            <person name="Vande Pol N."/>
            <person name="Du Z.-Y."/>
            <person name="Zienkiewicz A."/>
            <person name="Zienkiewicz K."/>
            <person name="Morin E."/>
            <person name="Tisserant E."/>
            <person name="Splivallo R."/>
            <person name="Hainaut M."/>
            <person name="Henrissat B."/>
            <person name="Ohm R."/>
            <person name="Kuo A."/>
            <person name="Yan J."/>
            <person name="Lipzen A."/>
            <person name="Nolan M."/>
            <person name="Labutti K."/>
            <person name="Barry K."/>
            <person name="Goldstein A."/>
            <person name="Labbe J."/>
            <person name="Schadt C."/>
            <person name="Tuskan G."/>
            <person name="Grigoriev I."/>
            <person name="Martin F."/>
            <person name="Vilgalys R."/>
            <person name="Bonito G."/>
        </authorList>
    </citation>
    <scope>NUCLEOTIDE SEQUENCE [LARGE SCALE GENOMIC DNA]</scope>
    <source>
        <strain evidence="2 3">AG-77</strain>
    </source>
</reference>